<name>A0AAN6UCS2_9PEZI</name>
<reference evidence="2" key="1">
    <citation type="journal article" date="2023" name="Mol. Phylogenet. Evol.">
        <title>Genome-scale phylogeny and comparative genomics of the fungal order Sordariales.</title>
        <authorList>
            <person name="Hensen N."/>
            <person name="Bonometti L."/>
            <person name="Westerberg I."/>
            <person name="Brannstrom I.O."/>
            <person name="Guillou S."/>
            <person name="Cros-Aarteil S."/>
            <person name="Calhoun S."/>
            <person name="Haridas S."/>
            <person name="Kuo A."/>
            <person name="Mondo S."/>
            <person name="Pangilinan J."/>
            <person name="Riley R."/>
            <person name="LaButti K."/>
            <person name="Andreopoulos B."/>
            <person name="Lipzen A."/>
            <person name="Chen C."/>
            <person name="Yan M."/>
            <person name="Daum C."/>
            <person name="Ng V."/>
            <person name="Clum A."/>
            <person name="Steindorff A."/>
            <person name="Ohm R.A."/>
            <person name="Martin F."/>
            <person name="Silar P."/>
            <person name="Natvig D.O."/>
            <person name="Lalanne C."/>
            <person name="Gautier V."/>
            <person name="Ament-Velasquez S.L."/>
            <person name="Kruys A."/>
            <person name="Hutchinson M.I."/>
            <person name="Powell A.J."/>
            <person name="Barry K."/>
            <person name="Miller A.N."/>
            <person name="Grigoriev I.V."/>
            <person name="Debuchy R."/>
            <person name="Gladieux P."/>
            <person name="Hiltunen Thoren M."/>
            <person name="Johannesson H."/>
        </authorList>
    </citation>
    <scope>NUCLEOTIDE SEQUENCE</scope>
    <source>
        <strain evidence="2">CBS 123565</strain>
    </source>
</reference>
<dbReference type="Proteomes" id="UP001304895">
    <property type="component" value="Unassembled WGS sequence"/>
</dbReference>
<feature type="region of interest" description="Disordered" evidence="1">
    <location>
        <begin position="287"/>
        <end position="312"/>
    </location>
</feature>
<protein>
    <submittedName>
        <fullName evidence="2">Uncharacterized protein</fullName>
    </submittedName>
</protein>
<gene>
    <name evidence="2" type="ORF">BT67DRAFT_390761</name>
</gene>
<evidence type="ECO:0000313" key="3">
    <source>
        <dbReference type="Proteomes" id="UP001304895"/>
    </source>
</evidence>
<accession>A0AAN6UCS2</accession>
<comment type="caution">
    <text evidence="2">The sequence shown here is derived from an EMBL/GenBank/DDBJ whole genome shotgun (WGS) entry which is preliminary data.</text>
</comment>
<dbReference type="AlphaFoldDB" id="A0AAN6UCS2"/>
<sequence length="312" mass="35887">MGQNRRRDLERTQYSMLCTLSEYIHERSPSILDNTELEALGAVRWTNLDVDSQTLCDFEPRFFSPCYDEDSGLEEEADQSRGMWRETLDDKKHTDPEWVENAGYVYATMRAKWFDNRLSRLGYYYEGETHPINNYGGVDQEDMDFAAPTGGNFSNTMYVTKYYQVPTSTYKPHMGIIMLDPNVAPEGKMLWSELDAAVTLLREQIRSGRFTNHHTKPVLIYTFQWESHARLTQAHLDAKTNKIMIRQSRQFDLRGKEPPPDALLLLRWLLNSPVGATRYEDLVEGGANKPVAREGGDEVTAERPNLVEVESA</sequence>
<organism evidence="2 3">
    <name type="scientific">Trichocladium antarcticum</name>
    <dbReference type="NCBI Taxonomy" id="1450529"/>
    <lineage>
        <taxon>Eukaryota</taxon>
        <taxon>Fungi</taxon>
        <taxon>Dikarya</taxon>
        <taxon>Ascomycota</taxon>
        <taxon>Pezizomycotina</taxon>
        <taxon>Sordariomycetes</taxon>
        <taxon>Sordariomycetidae</taxon>
        <taxon>Sordariales</taxon>
        <taxon>Chaetomiaceae</taxon>
        <taxon>Trichocladium</taxon>
    </lineage>
</organism>
<reference evidence="2" key="2">
    <citation type="submission" date="2023-05" db="EMBL/GenBank/DDBJ databases">
        <authorList>
            <consortium name="Lawrence Berkeley National Laboratory"/>
            <person name="Steindorff A."/>
            <person name="Hensen N."/>
            <person name="Bonometti L."/>
            <person name="Westerberg I."/>
            <person name="Brannstrom I.O."/>
            <person name="Guillou S."/>
            <person name="Cros-Aarteil S."/>
            <person name="Calhoun S."/>
            <person name="Haridas S."/>
            <person name="Kuo A."/>
            <person name="Mondo S."/>
            <person name="Pangilinan J."/>
            <person name="Riley R."/>
            <person name="Labutti K."/>
            <person name="Andreopoulos B."/>
            <person name="Lipzen A."/>
            <person name="Chen C."/>
            <person name="Yanf M."/>
            <person name="Daum C."/>
            <person name="Ng V."/>
            <person name="Clum A."/>
            <person name="Ohm R."/>
            <person name="Martin F."/>
            <person name="Silar P."/>
            <person name="Natvig D."/>
            <person name="Lalanne C."/>
            <person name="Gautier V."/>
            <person name="Ament-Velasquez S.L."/>
            <person name="Kruys A."/>
            <person name="Hutchinson M.I."/>
            <person name="Powell A.J."/>
            <person name="Barry K."/>
            <person name="Miller A.N."/>
            <person name="Grigoriev I.V."/>
            <person name="Debuchy R."/>
            <person name="Gladieux P."/>
            <person name="Thoren M.H."/>
            <person name="Johannesson H."/>
        </authorList>
    </citation>
    <scope>NUCLEOTIDE SEQUENCE</scope>
    <source>
        <strain evidence="2">CBS 123565</strain>
    </source>
</reference>
<evidence type="ECO:0000256" key="1">
    <source>
        <dbReference type="SAM" id="MobiDB-lite"/>
    </source>
</evidence>
<keyword evidence="3" id="KW-1185">Reference proteome</keyword>
<proteinExistence type="predicted"/>
<evidence type="ECO:0000313" key="2">
    <source>
        <dbReference type="EMBL" id="KAK4130608.1"/>
    </source>
</evidence>
<dbReference type="EMBL" id="MU853434">
    <property type="protein sequence ID" value="KAK4130608.1"/>
    <property type="molecule type" value="Genomic_DNA"/>
</dbReference>